<evidence type="ECO:0000259" key="2">
    <source>
        <dbReference type="Pfam" id="PF18718"/>
    </source>
</evidence>
<evidence type="ECO:0000313" key="4">
    <source>
        <dbReference type="EMBL" id="PPR02945.1"/>
    </source>
</evidence>
<proteinExistence type="predicted"/>
<dbReference type="InterPro" id="IPR041539">
    <property type="entry name" value="CxC5"/>
</dbReference>
<keyword evidence="5" id="KW-1185">Reference proteome</keyword>
<accession>A0A409YJ01</accession>
<feature type="domain" description="CxC5 like cysteine cluster associated with KDZ" evidence="2">
    <location>
        <begin position="111"/>
        <end position="226"/>
    </location>
</feature>
<organism evidence="4 5">
    <name type="scientific">Panaeolus cyanescens</name>
    <dbReference type="NCBI Taxonomy" id="181874"/>
    <lineage>
        <taxon>Eukaryota</taxon>
        <taxon>Fungi</taxon>
        <taxon>Dikarya</taxon>
        <taxon>Basidiomycota</taxon>
        <taxon>Agaricomycotina</taxon>
        <taxon>Agaricomycetes</taxon>
        <taxon>Agaricomycetidae</taxon>
        <taxon>Agaricales</taxon>
        <taxon>Agaricineae</taxon>
        <taxon>Galeropsidaceae</taxon>
        <taxon>Panaeolus</taxon>
    </lineage>
</organism>
<protein>
    <recommendedName>
        <fullName evidence="6">CxC5 like cysteine cluster associated with KDZ domain-containing protein</fullName>
    </recommendedName>
</protein>
<dbReference type="AlphaFoldDB" id="A0A409YJ01"/>
<gene>
    <name evidence="4" type="ORF">CVT24_012157</name>
</gene>
<feature type="domain" description="CxC6 like cysteine cluster associated with KDZ" evidence="3">
    <location>
        <begin position="326"/>
        <end position="404"/>
    </location>
</feature>
<dbReference type="Pfam" id="PF18721">
    <property type="entry name" value="CxC6"/>
    <property type="match status" value="1"/>
</dbReference>
<dbReference type="OrthoDB" id="2639189at2759"/>
<dbReference type="Pfam" id="PF18718">
    <property type="entry name" value="CxC5"/>
    <property type="match status" value="1"/>
</dbReference>
<reference evidence="4 5" key="1">
    <citation type="journal article" date="2018" name="Evol. Lett.">
        <title>Horizontal gene cluster transfer increased hallucinogenic mushroom diversity.</title>
        <authorList>
            <person name="Reynolds H.T."/>
            <person name="Vijayakumar V."/>
            <person name="Gluck-Thaler E."/>
            <person name="Korotkin H.B."/>
            <person name="Matheny P.B."/>
            <person name="Slot J.C."/>
        </authorList>
    </citation>
    <scope>NUCLEOTIDE SEQUENCE [LARGE SCALE GENOMIC DNA]</scope>
    <source>
        <strain evidence="4 5">2629</strain>
    </source>
</reference>
<evidence type="ECO:0000259" key="3">
    <source>
        <dbReference type="Pfam" id="PF18721"/>
    </source>
</evidence>
<comment type="caution">
    <text evidence="4">The sequence shown here is derived from an EMBL/GenBank/DDBJ whole genome shotgun (WGS) entry which is preliminary data.</text>
</comment>
<evidence type="ECO:0008006" key="6">
    <source>
        <dbReference type="Google" id="ProtNLM"/>
    </source>
</evidence>
<sequence length="740" mass="82366">MALLDAFIKFQSHSILQNLTLDALVTLTRLLGHLKRDVLQPQPPSQSASDTPPLNLPAPILTFLSSVIGVLEADVKDFWSVMKKDIWETPLSPLTDEDYRLFKTFGWPLGITAISIYPVHDTCQNVRCENHGVILKKEYRKKAVVFMGNNTVQPAWNTSIYCRGCKTSYHKNYAVQAGQRIYHANVPELIQVGEHQFVERKLAYTWRSNMLYGWFSASNASRAFESAATTQEFLPSEWGLNDVLRTDHVWDSFIILGLLEDAKLRGHLLTVPHTGDQSERFKFAMEERNEWIVLNGQPDAVQHTCDKCMRVFLMPDGTYKKSQAIVGDGISIGRPCCGVFRCTEALSSNRNRFCNTHLALNDICAIVDCQNPVVSSTVISPTTGLSKVVKKKTCALSIHQAIEKKHGERSTGSFLYKERLQRARIAHPSDTFGSTGLDGDDLDEDVTEYVVAEKPLVPGSSSQADRGATSSNGAASEAAGDDIDIRINIQKNTGSVGVLDDGTTGVTTGSNLSSRSPRTASVLTTNPIQSVQPFQSSLPSPAQVDNVVSTNVPCPTKSLTGNRPILKAQFGRRRTHNEQTLVRPCGVIFARATMYGAEAVSNFLVMVKNAFSVPGASKPEHIFYDTNCLARQQAESDPWFKDIGMCVDAWHFRNKHATTHEYCQLHCNPAIYPELMDGESAWFFNTSIAEQTNAWFGGYHSMCREMLPHKFDFFLDEMIRLRNIDIICRLDKGGYHPAIL</sequence>
<evidence type="ECO:0000313" key="5">
    <source>
        <dbReference type="Proteomes" id="UP000284842"/>
    </source>
</evidence>
<dbReference type="InterPro" id="IPR040898">
    <property type="entry name" value="CxC6"/>
</dbReference>
<name>A0A409YJ01_9AGAR</name>
<feature type="compositionally biased region" description="Polar residues" evidence="1">
    <location>
        <begin position="459"/>
        <end position="474"/>
    </location>
</feature>
<dbReference type="Proteomes" id="UP000284842">
    <property type="component" value="Unassembled WGS sequence"/>
</dbReference>
<dbReference type="EMBL" id="NHTK01001124">
    <property type="protein sequence ID" value="PPR02945.1"/>
    <property type="molecule type" value="Genomic_DNA"/>
</dbReference>
<evidence type="ECO:0000256" key="1">
    <source>
        <dbReference type="SAM" id="MobiDB-lite"/>
    </source>
</evidence>
<feature type="region of interest" description="Disordered" evidence="1">
    <location>
        <begin position="454"/>
        <end position="477"/>
    </location>
</feature>
<dbReference type="STRING" id="181874.A0A409YJ01"/>
<dbReference type="InParanoid" id="A0A409YJ01"/>